<feature type="domain" description="Chitin-binding type-2" evidence="3">
    <location>
        <begin position="454"/>
        <end position="502"/>
    </location>
</feature>
<dbReference type="Pfam" id="PF01607">
    <property type="entry name" value="CBM_14"/>
    <property type="match status" value="2"/>
</dbReference>
<dbReference type="Proteomes" id="UP000683360">
    <property type="component" value="Unassembled WGS sequence"/>
</dbReference>
<accession>A0A8S3S7G9</accession>
<evidence type="ECO:0000313" key="4">
    <source>
        <dbReference type="EMBL" id="CAG2217694.1"/>
    </source>
</evidence>
<dbReference type="PROSITE" id="PS50092">
    <property type="entry name" value="TSP1"/>
    <property type="match status" value="5"/>
</dbReference>
<dbReference type="PANTHER" id="PTHR22906:SF21">
    <property type="entry name" value="SEMA DOMAIN-CONTAINING PROTEIN"/>
    <property type="match status" value="1"/>
</dbReference>
<keyword evidence="1" id="KW-0677">Repeat</keyword>
<dbReference type="SMART" id="SM00494">
    <property type="entry name" value="ChtBD2"/>
    <property type="match status" value="2"/>
</dbReference>
<name>A0A8S3S7G9_MYTED</name>
<evidence type="ECO:0000256" key="2">
    <source>
        <dbReference type="ARBA" id="ARBA00023157"/>
    </source>
</evidence>
<dbReference type="PANTHER" id="PTHR22906">
    <property type="entry name" value="PROPERDIN"/>
    <property type="match status" value="1"/>
</dbReference>
<comment type="caution">
    <text evidence="4">The sequence shown here is derived from an EMBL/GenBank/DDBJ whole genome shotgun (WGS) entry which is preliminary data.</text>
</comment>
<dbReference type="OrthoDB" id="446173at2759"/>
<dbReference type="InterPro" id="IPR036383">
    <property type="entry name" value="TSP1_rpt_sf"/>
</dbReference>
<reference evidence="4" key="1">
    <citation type="submission" date="2021-03" db="EMBL/GenBank/DDBJ databases">
        <authorList>
            <person name="Bekaert M."/>
        </authorList>
    </citation>
    <scope>NUCLEOTIDE SEQUENCE</scope>
</reference>
<dbReference type="InterPro" id="IPR002557">
    <property type="entry name" value="Chitin-bd_dom"/>
</dbReference>
<evidence type="ECO:0000313" key="5">
    <source>
        <dbReference type="Proteomes" id="UP000683360"/>
    </source>
</evidence>
<gene>
    <name evidence="4" type="ORF">MEDL_31374</name>
</gene>
<dbReference type="SUPFAM" id="SSF57625">
    <property type="entry name" value="Invertebrate chitin-binding proteins"/>
    <property type="match status" value="2"/>
</dbReference>
<keyword evidence="5" id="KW-1185">Reference proteome</keyword>
<dbReference type="Gene3D" id="2.170.140.10">
    <property type="entry name" value="Chitin binding domain"/>
    <property type="match status" value="2"/>
</dbReference>
<dbReference type="Pfam" id="PF00090">
    <property type="entry name" value="TSP_1"/>
    <property type="match status" value="5"/>
</dbReference>
<dbReference type="Gene3D" id="2.20.100.10">
    <property type="entry name" value="Thrombospondin type-1 (TSP1) repeat"/>
    <property type="match status" value="6"/>
</dbReference>
<dbReference type="PROSITE" id="PS50940">
    <property type="entry name" value="CHIT_BIND_II"/>
    <property type="match status" value="2"/>
</dbReference>
<dbReference type="EMBL" id="CAJPWZ010001564">
    <property type="protein sequence ID" value="CAG2217694.1"/>
    <property type="molecule type" value="Genomic_DNA"/>
</dbReference>
<dbReference type="SMART" id="SM00209">
    <property type="entry name" value="TSP1"/>
    <property type="match status" value="6"/>
</dbReference>
<dbReference type="GO" id="GO:0008061">
    <property type="term" value="F:chitin binding"/>
    <property type="evidence" value="ECO:0007669"/>
    <property type="project" value="InterPro"/>
</dbReference>
<keyword evidence="2" id="KW-1015">Disulfide bond</keyword>
<evidence type="ECO:0000256" key="1">
    <source>
        <dbReference type="ARBA" id="ARBA00022737"/>
    </source>
</evidence>
<dbReference type="SUPFAM" id="SSF82895">
    <property type="entry name" value="TSP-1 type 1 repeat"/>
    <property type="match status" value="5"/>
</dbReference>
<sequence length="502" mass="54804">MNGCSTTCGFGIQNGYRTRTCTNPPPSYGGKPCSGPSRRTETRACKIKDCPIDGSWSRWSPIIWMNCSSTCGFGIQNGYRTRTCTNPPPSYGGKPCSGPSRRTETRACKIKDCPIDGGWSRWSPIIWMNGCSSTCGFGIQNGYRTRTCINPSPSYGGKPCSGPSRRTETSACKIKDCPIDGGWGRWSPIIWMKVCSTTCGSGIQNGYKTRTCTNPPPSNGGKPCSGPSRRTETRVCKVKDCPINGGWSSWSAVSWTTNCSTTCGLGIQYGQRTRTCTNPSPERDGKPCSGPSTITVTRACKIKVCPPVDGGWSDYILVSWNGDCSTTCKCDYGIESGYKNRTCTNPKPAYGGKECVGESFGISYRTCKLKECPLADYILNITCDHNGQYIPHPTDCHKFYQCAWTTPVEMSCPDGLAWNENKQVCDYMDNVSLCNQVESKKDSSLNTNKETTGEFDCGDQTGFFADPKNCTTFYRCSHGQMYHMSCATGTYFGEDACIAGEC</sequence>
<dbReference type="InterPro" id="IPR000884">
    <property type="entry name" value="TSP1_rpt"/>
</dbReference>
<dbReference type="InterPro" id="IPR052065">
    <property type="entry name" value="Compl_asym_regulator"/>
</dbReference>
<dbReference type="AlphaFoldDB" id="A0A8S3S7G9"/>
<dbReference type="GO" id="GO:0005576">
    <property type="term" value="C:extracellular region"/>
    <property type="evidence" value="ECO:0007669"/>
    <property type="project" value="InterPro"/>
</dbReference>
<evidence type="ECO:0000259" key="3">
    <source>
        <dbReference type="PROSITE" id="PS50940"/>
    </source>
</evidence>
<organism evidence="4 5">
    <name type="scientific">Mytilus edulis</name>
    <name type="common">Blue mussel</name>
    <dbReference type="NCBI Taxonomy" id="6550"/>
    <lineage>
        <taxon>Eukaryota</taxon>
        <taxon>Metazoa</taxon>
        <taxon>Spiralia</taxon>
        <taxon>Lophotrochozoa</taxon>
        <taxon>Mollusca</taxon>
        <taxon>Bivalvia</taxon>
        <taxon>Autobranchia</taxon>
        <taxon>Pteriomorphia</taxon>
        <taxon>Mytilida</taxon>
        <taxon>Mytiloidea</taxon>
        <taxon>Mytilidae</taxon>
        <taxon>Mytilinae</taxon>
        <taxon>Mytilus</taxon>
    </lineage>
</organism>
<protein>
    <submittedName>
        <fullName evidence="4">Coadhesin,Hemicentin-1,Thrombospondin-1,Mucin-lik e protein</fullName>
    </submittedName>
</protein>
<dbReference type="InterPro" id="IPR036508">
    <property type="entry name" value="Chitin-bd_dom_sf"/>
</dbReference>
<dbReference type="FunFam" id="2.20.100.10:FF:000001">
    <property type="entry name" value="semaphorin-5A isoform X1"/>
    <property type="match status" value="3"/>
</dbReference>
<feature type="domain" description="Chitin-binding type-2" evidence="3">
    <location>
        <begin position="380"/>
        <end position="436"/>
    </location>
</feature>
<proteinExistence type="predicted"/>